<dbReference type="AlphaFoldDB" id="A0A9X1PAH8"/>
<dbReference type="PANTHER" id="PTHR36919:SF2">
    <property type="entry name" value="BLL6627 PROTEIN"/>
    <property type="match status" value="1"/>
</dbReference>
<dbReference type="Pfam" id="PF09917">
    <property type="entry name" value="DUF2147"/>
    <property type="match status" value="1"/>
</dbReference>
<dbReference type="EMBL" id="JAJTTA010000002">
    <property type="protein sequence ID" value="MCF0041020.1"/>
    <property type="molecule type" value="Genomic_DNA"/>
</dbReference>
<feature type="domain" description="DUF2147" evidence="1">
    <location>
        <begin position="29"/>
        <end position="143"/>
    </location>
</feature>
<evidence type="ECO:0000313" key="3">
    <source>
        <dbReference type="Proteomes" id="UP001139700"/>
    </source>
</evidence>
<reference evidence="2" key="1">
    <citation type="submission" date="2021-12" db="EMBL/GenBank/DDBJ databases">
        <title>Novel species in genus Dyadobacter.</title>
        <authorList>
            <person name="Ma C."/>
        </authorList>
    </citation>
    <scope>NUCLEOTIDE SEQUENCE</scope>
    <source>
        <strain evidence="2">CY399</strain>
    </source>
</reference>
<sequence>MHKITFTIFFVSIFFNAIGQSSPGDQILGEWINEEKDTRIEIYKSGTHYAGKLIWALNILEADGQTPRKDVNNTDEKLRTRNLSNIDLLHDFVFSDGIWDDGKMYDPKSGKTYNCLMKLRSEKLEIRGYVGIPLLGRTTYWERVL</sequence>
<dbReference type="Gene3D" id="2.40.128.520">
    <property type="match status" value="1"/>
</dbReference>
<proteinExistence type="predicted"/>
<gene>
    <name evidence="2" type="ORF">LXM24_13050</name>
</gene>
<dbReference type="PANTHER" id="PTHR36919">
    <property type="entry name" value="BLR1215 PROTEIN"/>
    <property type="match status" value="1"/>
</dbReference>
<evidence type="ECO:0000313" key="2">
    <source>
        <dbReference type="EMBL" id="MCF0041020.1"/>
    </source>
</evidence>
<keyword evidence="3" id="KW-1185">Reference proteome</keyword>
<organism evidence="2 3">
    <name type="scientific">Dyadobacter fanqingshengii</name>
    <dbReference type="NCBI Taxonomy" id="2906443"/>
    <lineage>
        <taxon>Bacteria</taxon>
        <taxon>Pseudomonadati</taxon>
        <taxon>Bacteroidota</taxon>
        <taxon>Cytophagia</taxon>
        <taxon>Cytophagales</taxon>
        <taxon>Spirosomataceae</taxon>
        <taxon>Dyadobacter</taxon>
    </lineage>
</organism>
<dbReference type="Proteomes" id="UP001139700">
    <property type="component" value="Unassembled WGS sequence"/>
</dbReference>
<dbReference type="InterPro" id="IPR019223">
    <property type="entry name" value="DUF2147"/>
</dbReference>
<protein>
    <submittedName>
        <fullName evidence="2">DUF2147 domain-containing protein</fullName>
    </submittedName>
</protein>
<evidence type="ECO:0000259" key="1">
    <source>
        <dbReference type="Pfam" id="PF09917"/>
    </source>
</evidence>
<comment type="caution">
    <text evidence="2">The sequence shown here is derived from an EMBL/GenBank/DDBJ whole genome shotgun (WGS) entry which is preliminary data.</text>
</comment>
<dbReference type="RefSeq" id="WP_234613546.1">
    <property type="nucleotide sequence ID" value="NZ_CP098806.1"/>
</dbReference>
<accession>A0A9X1PAH8</accession>
<name>A0A9X1PAH8_9BACT</name>